<keyword evidence="8" id="KW-0695">RNA-directed DNA polymerase</keyword>
<keyword evidence="4" id="KW-0255">Endonuclease</keyword>
<dbReference type="InterPro" id="IPR012337">
    <property type="entry name" value="RNaseH-like_sf"/>
</dbReference>
<evidence type="ECO:0008006" key="13">
    <source>
        <dbReference type="Google" id="ProtNLM"/>
    </source>
</evidence>
<dbReference type="GO" id="GO:0004519">
    <property type="term" value="F:endonuclease activity"/>
    <property type="evidence" value="ECO:0007669"/>
    <property type="project" value="UniProtKB-KW"/>
</dbReference>
<proteinExistence type="predicted"/>
<dbReference type="EMBL" id="AVOT02013539">
    <property type="protein sequence ID" value="MBW0496296.1"/>
    <property type="molecule type" value="Genomic_DNA"/>
</dbReference>
<dbReference type="PANTHER" id="PTHR42648:SF11">
    <property type="entry name" value="TRANSPOSON TY4-P GAG-POL POLYPROTEIN"/>
    <property type="match status" value="1"/>
</dbReference>
<evidence type="ECO:0000256" key="5">
    <source>
        <dbReference type="ARBA" id="ARBA00022801"/>
    </source>
</evidence>
<name>A0A9Q3D9D7_9BASI</name>
<evidence type="ECO:0000256" key="7">
    <source>
        <dbReference type="ARBA" id="ARBA00022908"/>
    </source>
</evidence>
<keyword evidence="9" id="KW-0808">Transferase</keyword>
<reference evidence="11" key="1">
    <citation type="submission" date="2021-03" db="EMBL/GenBank/DDBJ databases">
        <title>Draft genome sequence of rust myrtle Austropuccinia psidii MF-1, a brazilian biotype.</title>
        <authorList>
            <person name="Quecine M.C."/>
            <person name="Pachon D.M.R."/>
            <person name="Bonatelli M.L."/>
            <person name="Correr F.H."/>
            <person name="Franceschini L.M."/>
            <person name="Leite T.F."/>
            <person name="Margarido G.R.A."/>
            <person name="Almeida C.A."/>
            <person name="Ferrarezi J.A."/>
            <person name="Labate C.A."/>
        </authorList>
    </citation>
    <scope>NUCLEOTIDE SEQUENCE</scope>
    <source>
        <strain evidence="11">MF-1</strain>
    </source>
</reference>
<evidence type="ECO:0000256" key="1">
    <source>
        <dbReference type="ARBA" id="ARBA00022695"/>
    </source>
</evidence>
<dbReference type="GO" id="GO:0003887">
    <property type="term" value="F:DNA-directed DNA polymerase activity"/>
    <property type="evidence" value="ECO:0007669"/>
    <property type="project" value="UniProtKB-KW"/>
</dbReference>
<sequence>MSPAETTQNNGVSEQYNCTIIRKARYLLNHFHLPKKYWAEAINNSVFLSNIITTSSRHKQCPYSLWYKSPPCVEKLRIFGFKVIIEIPQSQKEWKLEPVGAEMVLLCYESENTSSRVLRLAYHKVIISRHDESTAVDEVHSSSDLVGGNFAPEHSNVSHIEVIGTCHPTLISSEVTSKNILPYSHRQDVFATSLNETPRTFKQAIRSPDNKVLLEAIRKEISSMHKLHVRGVVNLHADFKLVGTTWVFLYLGGAQDLNLCYARGKEGIVGYSYADWGNFQDTHRLITGFLGTLDGSPILWKTQKQASVPISTADAE</sequence>
<dbReference type="GO" id="GO:0015074">
    <property type="term" value="P:DNA integration"/>
    <property type="evidence" value="ECO:0007669"/>
    <property type="project" value="UniProtKB-KW"/>
</dbReference>
<dbReference type="InterPro" id="IPR039537">
    <property type="entry name" value="Retrotran_Ty1/copia-like"/>
</dbReference>
<dbReference type="GO" id="GO:0003676">
    <property type="term" value="F:nucleic acid binding"/>
    <property type="evidence" value="ECO:0007669"/>
    <property type="project" value="InterPro"/>
</dbReference>
<keyword evidence="3" id="KW-0479">Metal-binding</keyword>
<dbReference type="PANTHER" id="PTHR42648">
    <property type="entry name" value="TRANSPOSASE, PUTATIVE-RELATED"/>
    <property type="match status" value="1"/>
</dbReference>
<dbReference type="InterPro" id="IPR036397">
    <property type="entry name" value="RNaseH_sf"/>
</dbReference>
<dbReference type="GO" id="GO:0016787">
    <property type="term" value="F:hydrolase activity"/>
    <property type="evidence" value="ECO:0007669"/>
    <property type="project" value="UniProtKB-KW"/>
</dbReference>
<keyword evidence="9" id="KW-0239">DNA-directed DNA polymerase</keyword>
<dbReference type="AlphaFoldDB" id="A0A9Q3D9D7"/>
<dbReference type="Proteomes" id="UP000765509">
    <property type="component" value="Unassembled WGS sequence"/>
</dbReference>
<evidence type="ECO:0000256" key="9">
    <source>
        <dbReference type="ARBA" id="ARBA00022932"/>
    </source>
</evidence>
<keyword evidence="5" id="KW-0378">Hydrolase</keyword>
<comment type="caution">
    <text evidence="11">The sequence shown here is derived from an EMBL/GenBank/DDBJ whole genome shotgun (WGS) entry which is preliminary data.</text>
</comment>
<dbReference type="GO" id="GO:0003964">
    <property type="term" value="F:RNA-directed DNA polymerase activity"/>
    <property type="evidence" value="ECO:0007669"/>
    <property type="project" value="UniProtKB-KW"/>
</dbReference>
<evidence type="ECO:0000256" key="3">
    <source>
        <dbReference type="ARBA" id="ARBA00022723"/>
    </source>
</evidence>
<dbReference type="Gene3D" id="3.30.420.10">
    <property type="entry name" value="Ribonuclease H-like superfamily/Ribonuclease H"/>
    <property type="match status" value="1"/>
</dbReference>
<dbReference type="GO" id="GO:0006310">
    <property type="term" value="P:DNA recombination"/>
    <property type="evidence" value="ECO:0007669"/>
    <property type="project" value="UniProtKB-KW"/>
</dbReference>
<evidence type="ECO:0000256" key="2">
    <source>
        <dbReference type="ARBA" id="ARBA00022722"/>
    </source>
</evidence>
<protein>
    <recommendedName>
        <fullName evidence="13">Integrase catalytic domain-containing protein</fullName>
    </recommendedName>
</protein>
<evidence type="ECO:0000313" key="11">
    <source>
        <dbReference type="EMBL" id="MBW0496296.1"/>
    </source>
</evidence>
<dbReference type="SUPFAM" id="SSF53098">
    <property type="entry name" value="Ribonuclease H-like"/>
    <property type="match status" value="1"/>
</dbReference>
<evidence type="ECO:0000256" key="8">
    <source>
        <dbReference type="ARBA" id="ARBA00022918"/>
    </source>
</evidence>
<evidence type="ECO:0000256" key="6">
    <source>
        <dbReference type="ARBA" id="ARBA00022842"/>
    </source>
</evidence>
<gene>
    <name evidence="11" type="ORF">O181_036011</name>
</gene>
<evidence type="ECO:0000256" key="10">
    <source>
        <dbReference type="ARBA" id="ARBA00023172"/>
    </source>
</evidence>
<organism evidence="11 12">
    <name type="scientific">Austropuccinia psidii MF-1</name>
    <dbReference type="NCBI Taxonomy" id="1389203"/>
    <lineage>
        <taxon>Eukaryota</taxon>
        <taxon>Fungi</taxon>
        <taxon>Dikarya</taxon>
        <taxon>Basidiomycota</taxon>
        <taxon>Pucciniomycotina</taxon>
        <taxon>Pucciniomycetes</taxon>
        <taxon>Pucciniales</taxon>
        <taxon>Sphaerophragmiaceae</taxon>
        <taxon>Austropuccinia</taxon>
    </lineage>
</organism>
<keyword evidence="2" id="KW-0540">Nuclease</keyword>
<keyword evidence="7" id="KW-0229">DNA integration</keyword>
<keyword evidence="10" id="KW-0233">DNA recombination</keyword>
<dbReference type="GO" id="GO:0046872">
    <property type="term" value="F:metal ion binding"/>
    <property type="evidence" value="ECO:0007669"/>
    <property type="project" value="UniProtKB-KW"/>
</dbReference>
<keyword evidence="1" id="KW-0548">Nucleotidyltransferase</keyword>
<evidence type="ECO:0000313" key="12">
    <source>
        <dbReference type="Proteomes" id="UP000765509"/>
    </source>
</evidence>
<accession>A0A9Q3D9D7</accession>
<keyword evidence="6" id="KW-0460">Magnesium</keyword>
<evidence type="ECO:0000256" key="4">
    <source>
        <dbReference type="ARBA" id="ARBA00022759"/>
    </source>
</evidence>
<keyword evidence="12" id="KW-1185">Reference proteome</keyword>
<dbReference type="OrthoDB" id="1751476at2759"/>